<dbReference type="EMBL" id="CAJFDH010000004">
    <property type="protein sequence ID" value="CAD5218813.1"/>
    <property type="molecule type" value="Genomic_DNA"/>
</dbReference>
<evidence type="ECO:0000256" key="1">
    <source>
        <dbReference type="SAM" id="SignalP"/>
    </source>
</evidence>
<comment type="caution">
    <text evidence="2">The sequence shown here is derived from an EMBL/GenBank/DDBJ whole genome shotgun (WGS) entry which is preliminary data.</text>
</comment>
<dbReference type="EMBL" id="CAJFCW020000004">
    <property type="protein sequence ID" value="CAG9111823.1"/>
    <property type="molecule type" value="Genomic_DNA"/>
</dbReference>
<evidence type="ECO:0000313" key="2">
    <source>
        <dbReference type="EMBL" id="CAD5218813.1"/>
    </source>
</evidence>
<feature type="signal peptide" evidence="1">
    <location>
        <begin position="1"/>
        <end position="22"/>
    </location>
</feature>
<name>A0A811KUX6_9BILA</name>
<dbReference type="Proteomes" id="UP000783686">
    <property type="component" value="Unassembled WGS sequence"/>
</dbReference>
<accession>A0A811KUX6</accession>
<gene>
    <name evidence="2" type="ORF">BOKJ2_LOCUS8023</name>
</gene>
<keyword evidence="1" id="KW-0732">Signal</keyword>
<dbReference type="Proteomes" id="UP000614601">
    <property type="component" value="Unassembled WGS sequence"/>
</dbReference>
<dbReference type="AlphaFoldDB" id="A0A811KUX6"/>
<keyword evidence="3" id="KW-1185">Reference proteome</keyword>
<proteinExistence type="predicted"/>
<evidence type="ECO:0000313" key="3">
    <source>
        <dbReference type="Proteomes" id="UP000614601"/>
    </source>
</evidence>
<sequence length="84" mass="9149">MSPLYTVLLALLTLLVVNSAKADDMDSYYFRRNAKWISLAPSGGSLVSGRGNFRPGFYGRGGSAAYMGDPVLFKRSQPSNIDLE</sequence>
<dbReference type="OrthoDB" id="5835206at2759"/>
<feature type="chain" id="PRO_5035595120" evidence="1">
    <location>
        <begin position="23"/>
        <end position="84"/>
    </location>
</feature>
<protein>
    <submittedName>
        <fullName evidence="2">Uncharacterized protein</fullName>
    </submittedName>
</protein>
<reference evidence="2" key="1">
    <citation type="submission" date="2020-09" db="EMBL/GenBank/DDBJ databases">
        <authorList>
            <person name="Kikuchi T."/>
        </authorList>
    </citation>
    <scope>NUCLEOTIDE SEQUENCE</scope>
    <source>
        <strain evidence="2">SH1</strain>
    </source>
</reference>
<organism evidence="2 3">
    <name type="scientific">Bursaphelenchus okinawaensis</name>
    <dbReference type="NCBI Taxonomy" id="465554"/>
    <lineage>
        <taxon>Eukaryota</taxon>
        <taxon>Metazoa</taxon>
        <taxon>Ecdysozoa</taxon>
        <taxon>Nematoda</taxon>
        <taxon>Chromadorea</taxon>
        <taxon>Rhabditida</taxon>
        <taxon>Tylenchina</taxon>
        <taxon>Tylenchomorpha</taxon>
        <taxon>Aphelenchoidea</taxon>
        <taxon>Aphelenchoididae</taxon>
        <taxon>Bursaphelenchus</taxon>
    </lineage>
</organism>